<protein>
    <recommendedName>
        <fullName evidence="1">FlgD/Vpr Ig-like domain-containing protein</fullName>
    </recommendedName>
</protein>
<dbReference type="EMBL" id="DSUT01000088">
    <property type="protein sequence ID" value="HGK28162.1"/>
    <property type="molecule type" value="Genomic_DNA"/>
</dbReference>
<dbReference type="InterPro" id="IPR036737">
    <property type="entry name" value="OmpA-like_sf"/>
</dbReference>
<dbReference type="AlphaFoldDB" id="A0A7C4GGY3"/>
<dbReference type="Gene3D" id="2.60.40.4070">
    <property type="match status" value="1"/>
</dbReference>
<organism evidence="2">
    <name type="scientific">candidate division WOR-3 bacterium</name>
    <dbReference type="NCBI Taxonomy" id="2052148"/>
    <lineage>
        <taxon>Bacteria</taxon>
        <taxon>Bacteria division WOR-3</taxon>
    </lineage>
</organism>
<comment type="caution">
    <text evidence="2">The sequence shown here is derived from an EMBL/GenBank/DDBJ whole genome shotgun (WGS) entry which is preliminary data.</text>
</comment>
<gene>
    <name evidence="2" type="ORF">ENS41_04330</name>
</gene>
<accession>A0A7C4GGY3</accession>
<dbReference type="InterPro" id="IPR025965">
    <property type="entry name" value="FlgD/Vpr_Ig-like"/>
</dbReference>
<evidence type="ECO:0000259" key="1">
    <source>
        <dbReference type="Pfam" id="PF13860"/>
    </source>
</evidence>
<feature type="domain" description="FlgD/Vpr Ig-like" evidence="1">
    <location>
        <begin position="109"/>
        <end position="168"/>
    </location>
</feature>
<proteinExistence type="predicted"/>
<dbReference type="SUPFAM" id="SSF103088">
    <property type="entry name" value="OmpA-like"/>
    <property type="match status" value="1"/>
</dbReference>
<dbReference type="Pfam" id="PF13860">
    <property type="entry name" value="FlgD_ig"/>
    <property type="match status" value="1"/>
</dbReference>
<evidence type="ECO:0000313" key="2">
    <source>
        <dbReference type="EMBL" id="HGK28162.1"/>
    </source>
</evidence>
<name>A0A7C4GGY3_UNCW3</name>
<reference evidence="2" key="1">
    <citation type="journal article" date="2020" name="mSystems">
        <title>Genome- and Community-Level Interaction Insights into Carbon Utilization and Element Cycling Functions of Hydrothermarchaeota in Hydrothermal Sediment.</title>
        <authorList>
            <person name="Zhou Z."/>
            <person name="Liu Y."/>
            <person name="Xu W."/>
            <person name="Pan J."/>
            <person name="Luo Z.H."/>
            <person name="Li M."/>
        </authorList>
    </citation>
    <scope>NUCLEOTIDE SEQUENCE [LARGE SCALE GENOMIC DNA]</scope>
    <source>
        <strain evidence="2">SpSt-488</strain>
    </source>
</reference>
<sequence>MSELLLSIALILQPSPASASPQEHQLGEELVTGQAEVKIQDIKPFFTPQLDPFTPINDLLAPGTYVFDDALFRTVDSATVPYHFIRSSYLRVPVERSFIYSDIMVFLPTFEKRVATWELVVSNSLGETVRRVTRKGQPPAVISWDGRTESGELIAAGDIYSFTFNAYDAQGNQTRIPGSPQRIAALATKLDNEWIVSIAADQIFEADRAAVSAEAAPRLDEAANIIKEHFRKEVVVYVYSEQERLSNDRCAALRAEIVRRVVLPADAIKVAPRFIPGLQPKHSRVEIHVL</sequence>